<dbReference type="EMBL" id="AACS02000003">
    <property type="protein sequence ID" value="EFI28168.1"/>
    <property type="molecule type" value="Genomic_DNA"/>
</dbReference>
<dbReference type="HOGENOM" id="CLU_2426942_0_0_1"/>
<dbReference type="GeneID" id="9379505"/>
<evidence type="ECO:0000256" key="1">
    <source>
        <dbReference type="SAM" id="MobiDB-lite"/>
    </source>
</evidence>
<dbReference type="RefSeq" id="XP_002911662.1">
    <property type="nucleotide sequence ID" value="XM_002911616.1"/>
</dbReference>
<protein>
    <submittedName>
        <fullName evidence="2">Uncharacterized protein</fullName>
    </submittedName>
</protein>
<keyword evidence="3" id="KW-1185">Reference proteome</keyword>
<accession>D6RLM4</accession>
<organism evidence="2 3">
    <name type="scientific">Coprinopsis cinerea (strain Okayama-7 / 130 / ATCC MYA-4618 / FGSC 9003)</name>
    <name type="common">Inky cap fungus</name>
    <name type="synonym">Hormographiella aspergillata</name>
    <dbReference type="NCBI Taxonomy" id="240176"/>
    <lineage>
        <taxon>Eukaryota</taxon>
        <taxon>Fungi</taxon>
        <taxon>Dikarya</taxon>
        <taxon>Basidiomycota</taxon>
        <taxon>Agaricomycotina</taxon>
        <taxon>Agaricomycetes</taxon>
        <taxon>Agaricomycetidae</taxon>
        <taxon>Agaricales</taxon>
        <taxon>Agaricineae</taxon>
        <taxon>Psathyrellaceae</taxon>
        <taxon>Coprinopsis</taxon>
    </lineage>
</organism>
<dbReference type="KEGG" id="cci:CC1G_14195"/>
<dbReference type="InParanoid" id="D6RLM4"/>
<evidence type="ECO:0000313" key="3">
    <source>
        <dbReference type="Proteomes" id="UP000001861"/>
    </source>
</evidence>
<gene>
    <name evidence="2" type="ORF">CC1G_14195</name>
</gene>
<sequence>MTNRDRLERTNGHGARRDRPEDPLGRSTRLEPMRHDARMEGFAPTGGPTFRECGDAATVTKPDYAIDRGSSPTIVDVREVHLKTSRGIKQR</sequence>
<dbReference type="Proteomes" id="UP000001861">
    <property type="component" value="Unassembled WGS sequence"/>
</dbReference>
<dbReference type="VEuPathDB" id="FungiDB:CC1G_14195"/>
<dbReference type="AlphaFoldDB" id="D6RLM4"/>
<reference evidence="2 3" key="1">
    <citation type="journal article" date="2010" name="Proc. Natl. Acad. Sci. U.S.A.">
        <title>Insights into evolution of multicellular fungi from the assembled chromosomes of the mushroom Coprinopsis cinerea (Coprinus cinereus).</title>
        <authorList>
            <person name="Stajich J.E."/>
            <person name="Wilke S.K."/>
            <person name="Ahren D."/>
            <person name="Au C.H."/>
            <person name="Birren B.W."/>
            <person name="Borodovsky M."/>
            <person name="Burns C."/>
            <person name="Canback B."/>
            <person name="Casselton L.A."/>
            <person name="Cheng C.K."/>
            <person name="Deng J."/>
            <person name="Dietrich F.S."/>
            <person name="Fargo D.C."/>
            <person name="Farman M.L."/>
            <person name="Gathman A.C."/>
            <person name="Goldberg J."/>
            <person name="Guigo R."/>
            <person name="Hoegger P.J."/>
            <person name="Hooker J.B."/>
            <person name="Huggins A."/>
            <person name="James T.Y."/>
            <person name="Kamada T."/>
            <person name="Kilaru S."/>
            <person name="Kodira C."/>
            <person name="Kues U."/>
            <person name="Kupfer D."/>
            <person name="Kwan H.S."/>
            <person name="Lomsadze A."/>
            <person name="Li W."/>
            <person name="Lilly W.W."/>
            <person name="Ma L.J."/>
            <person name="Mackey A.J."/>
            <person name="Manning G."/>
            <person name="Martin F."/>
            <person name="Muraguchi H."/>
            <person name="Natvig D.O."/>
            <person name="Palmerini H."/>
            <person name="Ramesh M.A."/>
            <person name="Rehmeyer C.J."/>
            <person name="Roe B.A."/>
            <person name="Shenoy N."/>
            <person name="Stanke M."/>
            <person name="Ter-Hovhannisyan V."/>
            <person name="Tunlid A."/>
            <person name="Velagapudi R."/>
            <person name="Vision T.J."/>
            <person name="Zeng Q."/>
            <person name="Zolan M.E."/>
            <person name="Pukkila P.J."/>
        </authorList>
    </citation>
    <scope>NUCLEOTIDE SEQUENCE [LARGE SCALE GENOMIC DNA]</scope>
    <source>
        <strain evidence="3">Okayama-7 / 130 / ATCC MYA-4618 / FGSC 9003</strain>
    </source>
</reference>
<comment type="caution">
    <text evidence="2">The sequence shown here is derived from an EMBL/GenBank/DDBJ whole genome shotgun (WGS) entry which is preliminary data.</text>
</comment>
<evidence type="ECO:0000313" key="2">
    <source>
        <dbReference type="EMBL" id="EFI28168.1"/>
    </source>
</evidence>
<proteinExistence type="predicted"/>
<feature type="compositionally biased region" description="Basic and acidic residues" evidence="1">
    <location>
        <begin position="1"/>
        <end position="39"/>
    </location>
</feature>
<name>D6RLM4_COPC7</name>
<feature type="region of interest" description="Disordered" evidence="1">
    <location>
        <begin position="1"/>
        <end position="51"/>
    </location>
</feature>